<evidence type="ECO:0000313" key="1">
    <source>
        <dbReference type="EMBL" id="MDZ5762505.1"/>
    </source>
</evidence>
<keyword evidence="2" id="KW-1185">Reference proteome</keyword>
<organism evidence="1 2">
    <name type="scientific">Candidatus Cyrtobacter comes</name>
    <dbReference type="NCBI Taxonomy" id="675776"/>
    <lineage>
        <taxon>Bacteria</taxon>
        <taxon>Pseudomonadati</taxon>
        <taxon>Pseudomonadota</taxon>
        <taxon>Alphaproteobacteria</taxon>
        <taxon>Rickettsiales</taxon>
        <taxon>Candidatus Midichloriaceae</taxon>
        <taxon>Candidatus Cyrtobacter</taxon>
    </lineage>
</organism>
<proteinExistence type="predicted"/>
<protein>
    <submittedName>
        <fullName evidence="1">Uncharacterized protein</fullName>
    </submittedName>
</protein>
<accession>A0ABU5L9F5</accession>
<comment type="caution">
    <text evidence="1">The sequence shown here is derived from an EMBL/GenBank/DDBJ whole genome shotgun (WGS) entry which is preliminary data.</text>
</comment>
<reference evidence="1 2" key="1">
    <citation type="submission" date="2023-02" db="EMBL/GenBank/DDBJ databases">
        <title>Host association and intracellularity evolved multiple times independently in the Rickettsiales.</title>
        <authorList>
            <person name="Castelli M."/>
            <person name="Nardi T."/>
            <person name="Gammuto L."/>
            <person name="Bellinzona G."/>
            <person name="Sabaneyeva E."/>
            <person name="Potekhin A."/>
            <person name="Serra V."/>
            <person name="Petroni G."/>
            <person name="Sassera D."/>
        </authorList>
    </citation>
    <scope>NUCLEOTIDE SEQUENCE [LARGE SCALE GENOMIC DNA]</scope>
    <source>
        <strain evidence="1 2">BOD18</strain>
    </source>
</reference>
<name>A0ABU5L9F5_9RICK</name>
<sequence length="120" mass="13846">MKTECIISFLHEDTKYNLCNLELIDLNIHNNFFEKDCYNKDTIFLFNKAKSFTIISLKGEILDPAILPIITTISSNGMMQGARLYLENGLEFKGSFSIIKLNIEKNFDEHSLLFSIVLKF</sequence>
<dbReference type="EMBL" id="JARGYT010000056">
    <property type="protein sequence ID" value="MDZ5762505.1"/>
    <property type="molecule type" value="Genomic_DNA"/>
</dbReference>
<dbReference type="Proteomes" id="UP001293791">
    <property type="component" value="Unassembled WGS sequence"/>
</dbReference>
<evidence type="ECO:0000313" key="2">
    <source>
        <dbReference type="Proteomes" id="UP001293791"/>
    </source>
</evidence>
<gene>
    <name evidence="1" type="ORF">Cyrtocomes_00892</name>
</gene>